<dbReference type="CDD" id="cd19941">
    <property type="entry name" value="TIL"/>
    <property type="match status" value="1"/>
</dbReference>
<dbReference type="Gene3D" id="4.10.400.10">
    <property type="entry name" value="Low-density Lipoprotein Receptor"/>
    <property type="match status" value="4"/>
</dbReference>
<dbReference type="PROSITE" id="PS51233">
    <property type="entry name" value="VWFD"/>
    <property type="match status" value="1"/>
</dbReference>
<protein>
    <recommendedName>
        <fullName evidence="6">VWFD domain-containing protein</fullName>
    </recommendedName>
</protein>
<feature type="disulfide bond" evidence="5">
    <location>
        <begin position="772"/>
        <end position="784"/>
    </location>
</feature>
<keyword evidence="3 5" id="KW-1015">Disulfide bond</keyword>
<dbReference type="OrthoDB" id="6287323at2759"/>
<evidence type="ECO:0000256" key="2">
    <source>
        <dbReference type="ARBA" id="ARBA00022737"/>
    </source>
</evidence>
<dbReference type="SUPFAM" id="SSF57567">
    <property type="entry name" value="Serine protease inhibitors"/>
    <property type="match status" value="1"/>
</dbReference>
<gene>
    <name evidence="7" type="ORF">EGW08_004747</name>
</gene>
<feature type="disulfide bond" evidence="5">
    <location>
        <begin position="816"/>
        <end position="834"/>
    </location>
</feature>
<feature type="disulfide bond" evidence="5">
    <location>
        <begin position="791"/>
        <end position="806"/>
    </location>
</feature>
<name>A0A3S0ZW46_ELYCH</name>
<dbReference type="Proteomes" id="UP000271974">
    <property type="component" value="Unassembled WGS sequence"/>
</dbReference>
<dbReference type="EMBL" id="RQTK01000109">
    <property type="protein sequence ID" value="RUS87493.1"/>
    <property type="molecule type" value="Genomic_DNA"/>
</dbReference>
<keyword evidence="4" id="KW-0325">Glycoprotein</keyword>
<dbReference type="InterPro" id="IPR001846">
    <property type="entry name" value="VWF_type-D"/>
</dbReference>
<organism evidence="7 8">
    <name type="scientific">Elysia chlorotica</name>
    <name type="common">Eastern emerald elysia</name>
    <name type="synonym">Sea slug</name>
    <dbReference type="NCBI Taxonomy" id="188477"/>
    <lineage>
        <taxon>Eukaryota</taxon>
        <taxon>Metazoa</taxon>
        <taxon>Spiralia</taxon>
        <taxon>Lophotrochozoa</taxon>
        <taxon>Mollusca</taxon>
        <taxon>Gastropoda</taxon>
        <taxon>Heterobranchia</taxon>
        <taxon>Euthyneura</taxon>
        <taxon>Panpulmonata</taxon>
        <taxon>Sacoglossa</taxon>
        <taxon>Placobranchoidea</taxon>
        <taxon>Plakobranchidae</taxon>
        <taxon>Elysia</taxon>
    </lineage>
</organism>
<dbReference type="PROSITE" id="PS01209">
    <property type="entry name" value="LDLRA_1"/>
    <property type="match status" value="1"/>
</dbReference>
<feature type="disulfide bond" evidence="5">
    <location>
        <begin position="867"/>
        <end position="882"/>
    </location>
</feature>
<accession>A0A3S0ZW46</accession>
<keyword evidence="8" id="KW-1185">Reference proteome</keyword>
<dbReference type="InterPro" id="IPR036084">
    <property type="entry name" value="Ser_inhib-like_sf"/>
</dbReference>
<evidence type="ECO:0000313" key="8">
    <source>
        <dbReference type="Proteomes" id="UP000271974"/>
    </source>
</evidence>
<evidence type="ECO:0000259" key="6">
    <source>
        <dbReference type="PROSITE" id="PS51233"/>
    </source>
</evidence>
<feature type="disulfide bond" evidence="5">
    <location>
        <begin position="892"/>
        <end position="910"/>
    </location>
</feature>
<dbReference type="PRINTS" id="PR00261">
    <property type="entry name" value="LDLRECEPTOR"/>
</dbReference>
<dbReference type="SMART" id="SM00192">
    <property type="entry name" value="LDLa"/>
    <property type="match status" value="4"/>
</dbReference>
<dbReference type="InterPro" id="IPR023415">
    <property type="entry name" value="LDLR_class-A_CS"/>
</dbReference>
<feature type="disulfide bond" evidence="5">
    <location>
        <begin position="828"/>
        <end position="843"/>
    </location>
</feature>
<feature type="disulfide bond" evidence="5">
    <location>
        <begin position="779"/>
        <end position="797"/>
    </location>
</feature>
<dbReference type="FunFam" id="4.10.400.10:FF:000034">
    <property type="entry name" value="Low-density lipoprotein receptor-related protein 2"/>
    <property type="match status" value="1"/>
</dbReference>
<feature type="domain" description="VWFD" evidence="6">
    <location>
        <begin position="398"/>
        <end position="573"/>
    </location>
</feature>
<feature type="disulfide bond" evidence="5">
    <location>
        <begin position="904"/>
        <end position="919"/>
    </location>
</feature>
<dbReference type="InterPro" id="IPR014853">
    <property type="entry name" value="VWF/SSPO/ZAN-like_Cys-rich_dom"/>
</dbReference>
<sequence>MGVSACTLDHMGVRVCPTFFDITYKGTKASMEITASGIQTKNGFSPKIYMRQISKEFYAVDLQGGDARLIISRDGTVHLKMKTNVFKSKVVGLCGNMDNNKDNDFTSFSNSYMDGPTFLGIYSDCREASYAELSCGPVHPTCAQMSSAPMPANTRLDVDSYVKMCTNAQDDQARCSILQSFSLVTYNNFQDIFADVASCDDMTCQRKQIDLCSTNCKDHLYQNCESEIIYDCGCEPGKHLSQNGTCVTPDRCGCYDFTQPDLYLENGEESVNGCKDCVCEGNKLRCEDKCEEVICLHSQVSKQQLLESAGDLSCAREMCPKPFYASLECINVETSSNLCFCGEGMKQTQTGECVEKCPCYEAGKWYSDGEVFTVNCQTKICTDGVFVFQSERPASCTGVCILTGSSMKLKPFDTTTLSESSIEGMCEYTAMEIAGDFSVSFKPIACGQADTACLHIVSIKTPYYPDPILLKSTNPGTVLMGGTEYINTVGPNIQIIDTNYYLSLLVDDLFSVHWNEGLTVRIEVSSQLFGRTQGLCGNFNMDSSDDKTGRDGLQKESLNKLAKSWIVNPETCTMPDDSAISTSGCQNPEREAWARKSCNVILDGESFAECRKFGQEQGYFDNCVAQACNCDTGGDCECLCDSIAAFAAFCNEAGSPARWRHQRLCPMQCDYGSVYKPCGSGCPAACGAHNTSANSLCSSMTCLEGCFCPPGTVRSNILNMAESMCVPVSECPCTDMRGNTVMPGQMLTVDCQTCECTNGKLSCIGERCKTECHEDDYVCKDGRCINAKHKCNGVPDCSDGGDEFDCKGEICNGFSCNNGQCVGNDTVCDNRMDCLDNSDEEMCDVQCEDGEYKCPQSTFCIPASFVCDGVPDCWYGEEELGCKLCPTEQVHCNLTYCIPKEYRCDGHDDCGDGSDETGCTSPTTLAPTECEYETKTFSSPDQDIFLMADSDKAEKVFTTEGWSPSNTGDKANLTVSVISEVTPTLNTVSFDLVGGTGSTVSLIVETAVGKTYVEEMLVTKDPKPYSGTFDTEFDKLTIITSATITNLEVTVCYEPSQYTCIDGLKDLSVSDFGPSSGVDQYDAGNMTEINVDLRVHENVEDNSTDIVAVSFFAVGIANYTATLYYYDEVTPLFEELETPTEQVVYVPPKTAGVERIVFSFVVEEDSHDTVDARVEYLGSKGCFKEYICTKGYCGDVCMDLYDDPCDSECAPAHCTPAPTTPCAVRVVPELDSSFVPPTFGDDDSPLLLEVSSGEYVSDIEVTNVTEDKHPALLKPSDEKEHLIGDGDTKAVVYDKITNNADLYEYESGDGLNYTVVVFVTDFNITYGSDLPEGYRVYNVVPLTEEELPPAFDGPKLLLTPPGSAVVSTKCAGTDYRMQKLFSLKIN</sequence>
<dbReference type="CDD" id="cd00112">
    <property type="entry name" value="LDLa"/>
    <property type="match status" value="4"/>
</dbReference>
<keyword evidence="2" id="KW-0677">Repeat</keyword>
<evidence type="ECO:0000256" key="3">
    <source>
        <dbReference type="ARBA" id="ARBA00023157"/>
    </source>
</evidence>
<evidence type="ECO:0000256" key="1">
    <source>
        <dbReference type="ARBA" id="ARBA00022729"/>
    </source>
</evidence>
<comment type="caution">
    <text evidence="7">The sequence shown here is derived from an EMBL/GenBank/DDBJ whole genome shotgun (WGS) entry which is preliminary data.</text>
</comment>
<reference evidence="7 8" key="1">
    <citation type="submission" date="2019-01" db="EMBL/GenBank/DDBJ databases">
        <title>A draft genome assembly of the solar-powered sea slug Elysia chlorotica.</title>
        <authorList>
            <person name="Cai H."/>
            <person name="Li Q."/>
            <person name="Fang X."/>
            <person name="Li J."/>
            <person name="Curtis N.E."/>
            <person name="Altenburger A."/>
            <person name="Shibata T."/>
            <person name="Feng M."/>
            <person name="Maeda T."/>
            <person name="Schwartz J.A."/>
            <person name="Shigenobu S."/>
            <person name="Lundholm N."/>
            <person name="Nishiyama T."/>
            <person name="Yang H."/>
            <person name="Hasebe M."/>
            <person name="Li S."/>
            <person name="Pierce S.K."/>
            <person name="Wang J."/>
        </authorList>
    </citation>
    <scope>NUCLEOTIDE SEQUENCE [LARGE SCALE GENOMIC DNA]</scope>
    <source>
        <strain evidence="7">EC2010</strain>
        <tissue evidence="7">Whole organism of an adult</tissue>
    </source>
</reference>
<dbReference type="Pfam" id="PF01826">
    <property type="entry name" value="TIL"/>
    <property type="match status" value="1"/>
</dbReference>
<dbReference type="SMART" id="SM00832">
    <property type="entry name" value="C8"/>
    <property type="match status" value="1"/>
</dbReference>
<dbReference type="SMART" id="SM00216">
    <property type="entry name" value="VWD"/>
    <property type="match status" value="1"/>
</dbReference>
<dbReference type="Gene3D" id="2.10.25.10">
    <property type="entry name" value="Laminin"/>
    <property type="match status" value="1"/>
</dbReference>
<dbReference type="PANTHER" id="PTHR11339">
    <property type="entry name" value="EXTRACELLULAR MATRIX GLYCOPROTEIN RELATED"/>
    <property type="match status" value="1"/>
</dbReference>
<feature type="disulfide bond" evidence="5">
    <location>
        <begin position="885"/>
        <end position="897"/>
    </location>
</feature>
<evidence type="ECO:0000256" key="5">
    <source>
        <dbReference type="PROSITE-ProRule" id="PRU00124"/>
    </source>
</evidence>
<evidence type="ECO:0000313" key="7">
    <source>
        <dbReference type="EMBL" id="RUS87493.1"/>
    </source>
</evidence>
<dbReference type="InterPro" id="IPR002172">
    <property type="entry name" value="LDrepeatLR_classA_rpt"/>
</dbReference>
<proteinExistence type="predicted"/>
<dbReference type="InterPro" id="IPR002919">
    <property type="entry name" value="TIL_dom"/>
</dbReference>
<dbReference type="PROSITE" id="PS50068">
    <property type="entry name" value="LDLRA_2"/>
    <property type="match status" value="4"/>
</dbReference>
<dbReference type="InterPro" id="IPR036055">
    <property type="entry name" value="LDL_receptor-like_sf"/>
</dbReference>
<dbReference type="STRING" id="188477.A0A3S0ZW46"/>
<dbReference type="Pfam" id="PF08742">
    <property type="entry name" value="C8"/>
    <property type="match status" value="1"/>
</dbReference>
<evidence type="ECO:0000256" key="4">
    <source>
        <dbReference type="ARBA" id="ARBA00023180"/>
    </source>
</evidence>
<dbReference type="Pfam" id="PF00094">
    <property type="entry name" value="VWD"/>
    <property type="match status" value="2"/>
</dbReference>
<dbReference type="InterPro" id="IPR050780">
    <property type="entry name" value="Mucin_vWF_Thrombospondin_sf"/>
</dbReference>
<keyword evidence="1" id="KW-0732">Signal</keyword>
<comment type="caution">
    <text evidence="5">Lacks conserved residue(s) required for the propagation of feature annotation.</text>
</comment>
<dbReference type="SUPFAM" id="SSF57424">
    <property type="entry name" value="LDL receptor-like module"/>
    <property type="match status" value="4"/>
</dbReference>
<dbReference type="Pfam" id="PF00057">
    <property type="entry name" value="Ldl_recept_a"/>
    <property type="match status" value="4"/>
</dbReference>